<dbReference type="PROSITE" id="PS50102">
    <property type="entry name" value="RRM"/>
    <property type="match status" value="2"/>
</dbReference>
<dbReference type="Pfam" id="PF00076">
    <property type="entry name" value="RRM_1"/>
    <property type="match status" value="2"/>
</dbReference>
<organism evidence="4 5">
    <name type="scientific">Saccharomyces mikatae IFO 1815</name>
    <dbReference type="NCBI Taxonomy" id="226126"/>
    <lineage>
        <taxon>Eukaryota</taxon>
        <taxon>Fungi</taxon>
        <taxon>Dikarya</taxon>
        <taxon>Ascomycota</taxon>
        <taxon>Saccharomycotina</taxon>
        <taxon>Saccharomycetes</taxon>
        <taxon>Saccharomycetales</taxon>
        <taxon>Saccharomycetaceae</taxon>
        <taxon>Saccharomyces</taxon>
    </lineage>
</organism>
<dbReference type="SUPFAM" id="SSF54928">
    <property type="entry name" value="RNA-binding domain, RBD"/>
    <property type="match status" value="1"/>
</dbReference>
<feature type="domain" description="RRM" evidence="3">
    <location>
        <begin position="183"/>
        <end position="258"/>
    </location>
</feature>
<evidence type="ECO:0000256" key="2">
    <source>
        <dbReference type="SAM" id="MobiDB-lite"/>
    </source>
</evidence>
<accession>A0AA35IS06</accession>
<dbReference type="EMBL" id="OX365770">
    <property type="protein sequence ID" value="CAI4035842.1"/>
    <property type="molecule type" value="Genomic_DNA"/>
</dbReference>
<dbReference type="InterPro" id="IPR034393">
    <property type="entry name" value="TatSF1-like"/>
</dbReference>
<evidence type="ECO:0000256" key="1">
    <source>
        <dbReference type="PROSITE-ProRule" id="PRU00176"/>
    </source>
</evidence>
<feature type="domain" description="RRM" evidence="3">
    <location>
        <begin position="45"/>
        <end position="130"/>
    </location>
</feature>
<sequence>MDADELELKGRLKNLKKEELLKRKQLKENSTRKRELEYKSTSRNTSIYISDLPTDKITKEELIKQFSKYGKIRISRDGEPICKLYMNDKHLPKGDALITYCNEESVILAIEMMDESTFLAKQIKVERAQFRDKENESMVRKEENSNELREAELPMKRPKKTRSEKQEEIIDYNDDESLAKADRTVIFANLLNIYKEYTNDDIADIEDDLLDGCEEVGQVESVSILPDKGEAIVVFWKGRDAIQCCKVMSGRYFDGQKLLAFMLGDKNTSGTSDENEESGVEDDLI</sequence>
<feature type="region of interest" description="Disordered" evidence="2">
    <location>
        <begin position="134"/>
        <end position="167"/>
    </location>
</feature>
<keyword evidence="1" id="KW-0694">RNA-binding</keyword>
<dbReference type="RefSeq" id="XP_056078962.1">
    <property type="nucleotide sequence ID" value="XM_056225111.1"/>
</dbReference>
<protein>
    <recommendedName>
        <fullName evidence="3">RRM domain-containing protein</fullName>
    </recommendedName>
</protein>
<dbReference type="AlphaFoldDB" id="A0AA35IS06"/>
<proteinExistence type="predicted"/>
<dbReference type="InterPro" id="IPR012677">
    <property type="entry name" value="Nucleotide-bd_a/b_plait_sf"/>
</dbReference>
<dbReference type="SMART" id="SM00360">
    <property type="entry name" value="RRM"/>
    <property type="match status" value="2"/>
</dbReference>
<evidence type="ECO:0000259" key="3">
    <source>
        <dbReference type="PROSITE" id="PS50102"/>
    </source>
</evidence>
<gene>
    <name evidence="4" type="primary">SMKI14G0490</name>
    <name evidence="4" type="ORF">SMKI_14G0490</name>
</gene>
<dbReference type="GO" id="GO:0003723">
    <property type="term" value="F:RNA binding"/>
    <property type="evidence" value="ECO:0007669"/>
    <property type="project" value="UniProtKB-UniRule"/>
</dbReference>
<dbReference type="InterPro" id="IPR000504">
    <property type="entry name" value="RRM_dom"/>
</dbReference>
<evidence type="ECO:0000313" key="5">
    <source>
        <dbReference type="Proteomes" id="UP001161438"/>
    </source>
</evidence>
<dbReference type="Proteomes" id="UP001161438">
    <property type="component" value="Chromosome 14"/>
</dbReference>
<name>A0AA35IS06_SACMI</name>
<dbReference type="GeneID" id="80920730"/>
<dbReference type="GO" id="GO:0005686">
    <property type="term" value="C:U2 snRNP"/>
    <property type="evidence" value="ECO:0007669"/>
    <property type="project" value="TreeGrafter"/>
</dbReference>
<dbReference type="GO" id="GO:0005684">
    <property type="term" value="C:U2-type spliceosomal complex"/>
    <property type="evidence" value="ECO:0007669"/>
    <property type="project" value="TreeGrafter"/>
</dbReference>
<dbReference type="PANTHER" id="PTHR15608:SF0">
    <property type="entry name" value="HIV TAT-SPECIFIC FACTOR 1"/>
    <property type="match status" value="1"/>
</dbReference>
<keyword evidence="5" id="KW-1185">Reference proteome</keyword>
<dbReference type="Gene3D" id="3.30.70.330">
    <property type="match status" value="2"/>
</dbReference>
<dbReference type="InterPro" id="IPR035979">
    <property type="entry name" value="RBD_domain_sf"/>
</dbReference>
<dbReference type="PANTHER" id="PTHR15608">
    <property type="entry name" value="SPLICING FACTOR U2AF-ASSOCIATED PROTEIN 2"/>
    <property type="match status" value="1"/>
</dbReference>
<evidence type="ECO:0000313" key="4">
    <source>
        <dbReference type="EMBL" id="CAI4035842.1"/>
    </source>
</evidence>
<reference evidence="4" key="1">
    <citation type="submission" date="2022-10" db="EMBL/GenBank/DDBJ databases">
        <authorList>
            <person name="Byrne P K."/>
        </authorList>
    </citation>
    <scope>NUCLEOTIDE SEQUENCE</scope>
    <source>
        <strain evidence="4">IFO1815</strain>
    </source>
</reference>